<dbReference type="PRINTS" id="PR00412">
    <property type="entry name" value="EPOXHYDRLASE"/>
</dbReference>
<dbReference type="PANTHER" id="PTHR21661">
    <property type="entry name" value="EPOXIDE HYDROLASE 1-RELATED"/>
    <property type="match status" value="1"/>
</dbReference>
<evidence type="ECO:0000259" key="5">
    <source>
        <dbReference type="Pfam" id="PF06441"/>
    </source>
</evidence>
<dbReference type="Pfam" id="PF06441">
    <property type="entry name" value="EHN"/>
    <property type="match status" value="1"/>
</dbReference>
<gene>
    <name evidence="6" type="ORF">IMSHALPRED_010520</name>
</gene>
<dbReference type="SUPFAM" id="SSF53474">
    <property type="entry name" value="alpha/beta-Hydrolases"/>
    <property type="match status" value="1"/>
</dbReference>
<dbReference type="InterPro" id="IPR000639">
    <property type="entry name" value="Epox_hydrolase-like"/>
</dbReference>
<feature type="active site" description="Proton acceptor" evidence="4">
    <location>
        <position position="391"/>
    </location>
</feature>
<evidence type="ECO:0000313" key="7">
    <source>
        <dbReference type="Proteomes" id="UP000664534"/>
    </source>
</evidence>
<dbReference type="InterPro" id="IPR016292">
    <property type="entry name" value="Epoxide_hydrolase"/>
</dbReference>
<evidence type="ECO:0000256" key="3">
    <source>
        <dbReference type="ARBA" id="ARBA00022801"/>
    </source>
</evidence>
<dbReference type="GO" id="GO:0004301">
    <property type="term" value="F:epoxide hydrolase activity"/>
    <property type="evidence" value="ECO:0007669"/>
    <property type="project" value="TreeGrafter"/>
</dbReference>
<keyword evidence="3" id="KW-0378">Hydrolase</keyword>
<sequence>MPPDYPQYETNKPVPYNLHIDDDLLSLTKQKLQLARHPEELTDIGDDDWSQGAKVKVVRRLADYWKDGYDWRAEEAKINQDFKQYKVKIHVPDYGLQIIHFAHHPSASPTAIPLLFVQGWPGSFLEARKIISPLTEPSSPDTQAFHVIVPSIPGFGPGDAPKKSGFGPVTTAKAFKTLMVDVLGYGKFVTQGGDWGAFITRSMAMQYPQHVKAYHCNFVPCGPPPWYKAPLTMGRLILNSYLYTKREKEGLGNLQYYMKEGNGYLKQQSTRPQSLGFGLGDSPIGLLAWFVEKFHEWMDVAHYTMPDDEVLTFVMMHWMQGATPGLRYYKAAYQETGPVGSDGFATNAFETYLATPFGVSSFPREIAIPPLDWMQAIANVQFHKEHETGGHFPAVECPAALVADLREWFGGKVVEKALQA</sequence>
<dbReference type="EMBL" id="CAJPDT010000089">
    <property type="protein sequence ID" value="CAF9936250.1"/>
    <property type="molecule type" value="Genomic_DNA"/>
</dbReference>
<comment type="caution">
    <text evidence="6">The sequence shown here is derived from an EMBL/GenBank/DDBJ whole genome shotgun (WGS) entry which is preliminary data.</text>
</comment>
<feature type="domain" description="Epoxide hydrolase N-terminal" evidence="5">
    <location>
        <begin position="15"/>
        <end position="126"/>
    </location>
</feature>
<dbReference type="InterPro" id="IPR029058">
    <property type="entry name" value="AB_hydrolase_fold"/>
</dbReference>
<dbReference type="InterPro" id="IPR010497">
    <property type="entry name" value="Epoxide_hydro_N"/>
</dbReference>
<evidence type="ECO:0000256" key="1">
    <source>
        <dbReference type="ARBA" id="ARBA00010088"/>
    </source>
</evidence>
<dbReference type="Gene3D" id="3.40.50.1820">
    <property type="entry name" value="alpha/beta hydrolase"/>
    <property type="match status" value="1"/>
</dbReference>
<accession>A0A8H3IW86</accession>
<dbReference type="GO" id="GO:0097176">
    <property type="term" value="P:epoxide metabolic process"/>
    <property type="evidence" value="ECO:0007669"/>
    <property type="project" value="TreeGrafter"/>
</dbReference>
<evidence type="ECO:0000313" key="6">
    <source>
        <dbReference type="EMBL" id="CAF9936250.1"/>
    </source>
</evidence>
<dbReference type="PANTHER" id="PTHR21661:SF35">
    <property type="entry name" value="EPOXIDE HYDROLASE"/>
    <property type="match status" value="1"/>
</dbReference>
<reference evidence="6" key="1">
    <citation type="submission" date="2021-03" db="EMBL/GenBank/DDBJ databases">
        <authorList>
            <person name="Tagirdzhanova G."/>
        </authorList>
    </citation>
    <scope>NUCLEOTIDE SEQUENCE</scope>
</reference>
<protein>
    <recommendedName>
        <fullName evidence="5">Epoxide hydrolase N-terminal domain-containing protein</fullName>
    </recommendedName>
</protein>
<dbReference type="Proteomes" id="UP000664534">
    <property type="component" value="Unassembled WGS sequence"/>
</dbReference>
<keyword evidence="7" id="KW-1185">Reference proteome</keyword>
<name>A0A8H3IW86_9LECA</name>
<dbReference type="PIRSF" id="PIRSF001112">
    <property type="entry name" value="Epoxide_hydrolase"/>
    <property type="match status" value="1"/>
</dbReference>
<proteinExistence type="inferred from homology"/>
<feature type="active site" description="Nucleophile" evidence="4">
    <location>
        <position position="194"/>
    </location>
</feature>
<organism evidence="6 7">
    <name type="scientific">Imshaugia aleurites</name>
    <dbReference type="NCBI Taxonomy" id="172621"/>
    <lineage>
        <taxon>Eukaryota</taxon>
        <taxon>Fungi</taxon>
        <taxon>Dikarya</taxon>
        <taxon>Ascomycota</taxon>
        <taxon>Pezizomycotina</taxon>
        <taxon>Lecanoromycetes</taxon>
        <taxon>OSLEUM clade</taxon>
        <taxon>Lecanoromycetidae</taxon>
        <taxon>Lecanorales</taxon>
        <taxon>Lecanorineae</taxon>
        <taxon>Parmeliaceae</taxon>
        <taxon>Imshaugia</taxon>
    </lineage>
</organism>
<comment type="similarity">
    <text evidence="1">Belongs to the peptidase S33 family.</text>
</comment>
<keyword evidence="2" id="KW-0058">Aromatic hydrocarbons catabolism</keyword>
<dbReference type="AlphaFoldDB" id="A0A8H3IW86"/>
<dbReference type="OrthoDB" id="7130006at2759"/>
<feature type="active site" description="Proton donor" evidence="4">
    <location>
        <position position="329"/>
    </location>
</feature>
<evidence type="ECO:0000256" key="2">
    <source>
        <dbReference type="ARBA" id="ARBA00022797"/>
    </source>
</evidence>
<evidence type="ECO:0000256" key="4">
    <source>
        <dbReference type="PIRSR" id="PIRSR001112-1"/>
    </source>
</evidence>